<dbReference type="Gene3D" id="3.30.420.40">
    <property type="match status" value="2"/>
</dbReference>
<sequence length="402" mass="41264">MLSGEQPHPPRGGRRASARTVLEQVHLAGPLSRAELTRLTGLNRSTVKGIVDELGAEGLVMEGAAEPRKTPGRPSRVVRVCSERLAVLAVEIAVDFVAVATVGLGGTVHRQARVSRSREHLDVESTRSAVRELAASVIDARVPIMGAGVAVVGIVRRGDGVVRLAPNLGWRDVELASLTRGTLAALGVDCPVWVGNEADFGALAEHRRGAARAHANMVYLSGEVGIGGGLIVDGQPLVGAAGYGGEIGHIPVNPDGRTCGCGGQGCWETEAGKAALLRHAGQPAEDPHGDAVERVMAAAAAGDEAATAAVDAVGAWLGIGLAGLVNILNPELIVLGGMYGRTLPAMRQPIRERMTRHTIGPTAEGTAIVAASLGLDAPLLGAAEFALEPVLDGARPVPLVDA</sequence>
<dbReference type="AlphaFoldDB" id="A0A411YHN5"/>
<dbReference type="PANTHER" id="PTHR18964:SF149">
    <property type="entry name" value="BIFUNCTIONAL UDP-N-ACETYLGLUCOSAMINE 2-EPIMERASE_N-ACETYLMANNOSAMINE KINASE"/>
    <property type="match status" value="1"/>
</dbReference>
<dbReference type="PANTHER" id="PTHR18964">
    <property type="entry name" value="ROK (REPRESSOR, ORF, KINASE) FAMILY"/>
    <property type="match status" value="1"/>
</dbReference>
<dbReference type="Pfam" id="PF00480">
    <property type="entry name" value="ROK"/>
    <property type="match status" value="1"/>
</dbReference>
<protein>
    <submittedName>
        <fullName evidence="2">ROK family protein</fullName>
    </submittedName>
</protein>
<dbReference type="InterPro" id="IPR000600">
    <property type="entry name" value="ROK"/>
</dbReference>
<keyword evidence="3" id="KW-1185">Reference proteome</keyword>
<dbReference type="Gene3D" id="1.10.10.10">
    <property type="entry name" value="Winged helix-like DNA-binding domain superfamily/Winged helix DNA-binding domain"/>
    <property type="match status" value="1"/>
</dbReference>
<accession>A0A411YHN5</accession>
<dbReference type="EMBL" id="CP036402">
    <property type="protein sequence ID" value="QBI20616.1"/>
    <property type="molecule type" value="Genomic_DNA"/>
</dbReference>
<evidence type="ECO:0000313" key="2">
    <source>
        <dbReference type="EMBL" id="QBI20616.1"/>
    </source>
</evidence>
<dbReference type="RefSeq" id="WP_131155611.1">
    <property type="nucleotide sequence ID" value="NZ_CP036402.1"/>
</dbReference>
<evidence type="ECO:0000256" key="1">
    <source>
        <dbReference type="ARBA" id="ARBA00006479"/>
    </source>
</evidence>
<dbReference type="InterPro" id="IPR036390">
    <property type="entry name" value="WH_DNA-bd_sf"/>
</dbReference>
<dbReference type="OrthoDB" id="5174513at2"/>
<dbReference type="KEGG" id="erz:ER308_14305"/>
<dbReference type="CDD" id="cd24076">
    <property type="entry name" value="ASKHA_ATPase_ROK_BsXylR-like"/>
    <property type="match status" value="1"/>
</dbReference>
<dbReference type="SUPFAM" id="SSF46785">
    <property type="entry name" value="Winged helix' DNA-binding domain"/>
    <property type="match status" value="1"/>
</dbReference>
<name>A0A411YHN5_9ACTN</name>
<gene>
    <name evidence="2" type="ORF">ER308_14305</name>
</gene>
<organism evidence="2 3">
    <name type="scientific">Egibacter rhizosphaerae</name>
    <dbReference type="NCBI Taxonomy" id="1670831"/>
    <lineage>
        <taxon>Bacteria</taxon>
        <taxon>Bacillati</taxon>
        <taxon>Actinomycetota</taxon>
        <taxon>Nitriliruptoria</taxon>
        <taxon>Egibacterales</taxon>
        <taxon>Egibacteraceae</taxon>
        <taxon>Egibacter</taxon>
    </lineage>
</organism>
<dbReference type="SUPFAM" id="SSF53067">
    <property type="entry name" value="Actin-like ATPase domain"/>
    <property type="match status" value="1"/>
</dbReference>
<reference evidence="2 3" key="1">
    <citation type="submission" date="2019-01" db="EMBL/GenBank/DDBJ databases">
        <title>Egibacter rhizosphaerae EGI 80759T.</title>
        <authorList>
            <person name="Chen D.-D."/>
            <person name="Tian Y."/>
            <person name="Jiao J.-Y."/>
            <person name="Zhang X.-T."/>
            <person name="Zhang Y.-G."/>
            <person name="Zhang Y."/>
            <person name="Xiao M."/>
            <person name="Shu W.-S."/>
            <person name="Li W.-J."/>
        </authorList>
    </citation>
    <scope>NUCLEOTIDE SEQUENCE [LARGE SCALE GENOMIC DNA]</scope>
    <source>
        <strain evidence="2 3">EGI 80759</strain>
    </source>
</reference>
<comment type="similarity">
    <text evidence="1">Belongs to the ROK (NagC/XylR) family.</text>
</comment>
<dbReference type="Proteomes" id="UP000291469">
    <property type="component" value="Chromosome"/>
</dbReference>
<dbReference type="InterPro" id="IPR036388">
    <property type="entry name" value="WH-like_DNA-bd_sf"/>
</dbReference>
<dbReference type="InterPro" id="IPR043129">
    <property type="entry name" value="ATPase_NBD"/>
</dbReference>
<proteinExistence type="inferred from homology"/>
<evidence type="ECO:0000313" key="3">
    <source>
        <dbReference type="Proteomes" id="UP000291469"/>
    </source>
</evidence>